<organism evidence="2 3">
    <name type="scientific">Stentor coeruleus</name>
    <dbReference type="NCBI Taxonomy" id="5963"/>
    <lineage>
        <taxon>Eukaryota</taxon>
        <taxon>Sar</taxon>
        <taxon>Alveolata</taxon>
        <taxon>Ciliophora</taxon>
        <taxon>Postciliodesmatophora</taxon>
        <taxon>Heterotrichea</taxon>
        <taxon>Heterotrichida</taxon>
        <taxon>Stentoridae</taxon>
        <taxon>Stentor</taxon>
    </lineage>
</organism>
<accession>A0A1R2B4S3</accession>
<evidence type="ECO:0000256" key="1">
    <source>
        <dbReference type="SAM" id="Coils"/>
    </source>
</evidence>
<feature type="coiled-coil region" evidence="1">
    <location>
        <begin position="33"/>
        <end position="67"/>
    </location>
</feature>
<reference evidence="2 3" key="1">
    <citation type="submission" date="2016-11" db="EMBL/GenBank/DDBJ databases">
        <title>The macronuclear genome of Stentor coeruleus: a giant cell with tiny introns.</title>
        <authorList>
            <person name="Slabodnick M."/>
            <person name="Ruby J.G."/>
            <person name="Reiff S.B."/>
            <person name="Swart E.C."/>
            <person name="Gosai S."/>
            <person name="Prabakaran S."/>
            <person name="Witkowska E."/>
            <person name="Larue G.E."/>
            <person name="Fisher S."/>
            <person name="Freeman R.M."/>
            <person name="Gunawardena J."/>
            <person name="Chu W."/>
            <person name="Stover N.A."/>
            <person name="Gregory B.D."/>
            <person name="Nowacki M."/>
            <person name="Derisi J."/>
            <person name="Roy S.W."/>
            <person name="Marshall W.F."/>
            <person name="Sood P."/>
        </authorList>
    </citation>
    <scope>NUCLEOTIDE SEQUENCE [LARGE SCALE GENOMIC DNA]</scope>
    <source>
        <strain evidence="2">WM001</strain>
    </source>
</reference>
<sequence>MAQLYEAKSPRFQDLEKHCQKLEYKIIILQSEKDYFEKQLQEKEKSITNIQNQLHSLKRRIHHHKATWSQIAHDNKMLKEELSRNRCGAVSDIDSTKHLLSSLLEKIWKGKNKTPQKAFLINLVTKYKFYECLKELLMVFQGYLDETSEKSFSYTVSPKGQTNYSIEHAFSPIFHETYSDEDEEIEKLMDESKVLMKTLEKQNNKLDSLHYKMSRER</sequence>
<dbReference type="Proteomes" id="UP000187209">
    <property type="component" value="Unassembled WGS sequence"/>
</dbReference>
<protein>
    <submittedName>
        <fullName evidence="2">Uncharacterized protein</fullName>
    </submittedName>
</protein>
<name>A0A1R2B4S3_9CILI</name>
<dbReference type="AlphaFoldDB" id="A0A1R2B4S3"/>
<evidence type="ECO:0000313" key="3">
    <source>
        <dbReference type="Proteomes" id="UP000187209"/>
    </source>
</evidence>
<evidence type="ECO:0000313" key="2">
    <source>
        <dbReference type="EMBL" id="OMJ71783.1"/>
    </source>
</evidence>
<comment type="caution">
    <text evidence="2">The sequence shown here is derived from an EMBL/GenBank/DDBJ whole genome shotgun (WGS) entry which is preliminary data.</text>
</comment>
<dbReference type="EMBL" id="MPUH01000957">
    <property type="protein sequence ID" value="OMJ71783.1"/>
    <property type="molecule type" value="Genomic_DNA"/>
</dbReference>
<gene>
    <name evidence="2" type="ORF">SteCoe_29928</name>
</gene>
<keyword evidence="3" id="KW-1185">Reference proteome</keyword>
<keyword evidence="1" id="KW-0175">Coiled coil</keyword>
<dbReference type="Gene3D" id="1.20.5.340">
    <property type="match status" value="1"/>
</dbReference>
<proteinExistence type="predicted"/>